<sequence length="154" mass="16501">MGIGMESGHDNEVAGLKRCAEQCWLCRSHEFSRPVYKGGSRESFESGLEERVGRTCLLTAGETSEAMFLNVFEGNADVIGYMDGQPAAWGGTYVPGSGTVECTAAEVGASTVTIRVYLKDGISVISGALLSTENWNVLTGAYEYYGVECTTSRD</sequence>
<evidence type="ECO:0000313" key="2">
    <source>
        <dbReference type="Proteomes" id="UP001190700"/>
    </source>
</evidence>
<dbReference type="Proteomes" id="UP001190700">
    <property type="component" value="Unassembled WGS sequence"/>
</dbReference>
<proteinExistence type="predicted"/>
<organism evidence="1 2">
    <name type="scientific">Cymbomonas tetramitiformis</name>
    <dbReference type="NCBI Taxonomy" id="36881"/>
    <lineage>
        <taxon>Eukaryota</taxon>
        <taxon>Viridiplantae</taxon>
        <taxon>Chlorophyta</taxon>
        <taxon>Pyramimonadophyceae</taxon>
        <taxon>Pyramimonadales</taxon>
        <taxon>Pyramimonadaceae</taxon>
        <taxon>Cymbomonas</taxon>
    </lineage>
</organism>
<dbReference type="EMBL" id="LGRX02004232">
    <property type="protein sequence ID" value="KAK3280859.1"/>
    <property type="molecule type" value="Genomic_DNA"/>
</dbReference>
<dbReference type="AlphaFoldDB" id="A0AAE0GME2"/>
<evidence type="ECO:0000313" key="1">
    <source>
        <dbReference type="EMBL" id="KAK3280859.1"/>
    </source>
</evidence>
<gene>
    <name evidence="1" type="ORF">CYMTET_11323</name>
</gene>
<feature type="non-terminal residue" evidence="1">
    <location>
        <position position="154"/>
    </location>
</feature>
<name>A0AAE0GME2_9CHLO</name>
<accession>A0AAE0GME2</accession>
<reference evidence="1 2" key="1">
    <citation type="journal article" date="2015" name="Genome Biol. Evol.">
        <title>Comparative Genomics of a Bacterivorous Green Alga Reveals Evolutionary Causalities and Consequences of Phago-Mixotrophic Mode of Nutrition.</title>
        <authorList>
            <person name="Burns J.A."/>
            <person name="Paasch A."/>
            <person name="Narechania A."/>
            <person name="Kim E."/>
        </authorList>
    </citation>
    <scope>NUCLEOTIDE SEQUENCE [LARGE SCALE GENOMIC DNA]</scope>
    <source>
        <strain evidence="1 2">PLY_AMNH</strain>
    </source>
</reference>
<keyword evidence="2" id="KW-1185">Reference proteome</keyword>
<protein>
    <submittedName>
        <fullName evidence="1">Uncharacterized protein</fullName>
    </submittedName>
</protein>
<comment type="caution">
    <text evidence="1">The sequence shown here is derived from an EMBL/GenBank/DDBJ whole genome shotgun (WGS) entry which is preliminary data.</text>
</comment>